<feature type="region of interest" description="Disordered" evidence="1">
    <location>
        <begin position="1"/>
        <end position="127"/>
    </location>
</feature>
<sequence>MDSDEPETGSFETGADAASGEANSEAATQAFEPAPAVRPRAGRAAADPRSDADAPTAAFDAAVTGAAPTAAAPTAAAPVGAAPTRAQSQPLTPGGSPAGAPAPAPVRPRIQRPQGAEPPTQPVPADAKRSNSALPWIIVAVVAVLALVGSLLVVNAIGKDDPKPEETTEAPAPTPSETDGQETETAPPEVEEPEEEKAPVVDVGADPLSLPISFANITVETSRKLTNPQWFYHAGPPERVMFESGLMNSFPDSCAAMRSPVGQSPWGIEKGEGDTWEVVRPEGTCAADPDLYNEVWGLMQAVADSVKPL</sequence>
<feature type="compositionally biased region" description="Low complexity" evidence="1">
    <location>
        <begin position="33"/>
        <end position="45"/>
    </location>
</feature>
<dbReference type="Proteomes" id="UP000032120">
    <property type="component" value="Unassembled WGS sequence"/>
</dbReference>
<gene>
    <name evidence="3" type="ORF">SD72_03870</name>
</gene>
<accession>A0A0D0I0R8</accession>
<dbReference type="AlphaFoldDB" id="A0A0D0I0R8"/>
<evidence type="ECO:0000256" key="1">
    <source>
        <dbReference type="SAM" id="MobiDB-lite"/>
    </source>
</evidence>
<proteinExistence type="predicted"/>
<name>A0A0D0I0R8_9MICO</name>
<evidence type="ECO:0000313" key="3">
    <source>
        <dbReference type="EMBL" id="KIP53371.1"/>
    </source>
</evidence>
<feature type="compositionally biased region" description="Low complexity" evidence="1">
    <location>
        <begin position="169"/>
        <end position="188"/>
    </location>
</feature>
<evidence type="ECO:0000256" key="2">
    <source>
        <dbReference type="SAM" id="Phobius"/>
    </source>
</evidence>
<keyword evidence="2" id="KW-0472">Membrane</keyword>
<protein>
    <submittedName>
        <fullName evidence="3">Uncharacterized protein</fullName>
    </submittedName>
</protein>
<feature type="transmembrane region" description="Helical" evidence="2">
    <location>
        <begin position="133"/>
        <end position="154"/>
    </location>
</feature>
<evidence type="ECO:0000313" key="4">
    <source>
        <dbReference type="Proteomes" id="UP000032120"/>
    </source>
</evidence>
<keyword evidence="2" id="KW-1133">Transmembrane helix</keyword>
<keyword evidence="2" id="KW-0812">Transmembrane</keyword>
<keyword evidence="4" id="KW-1185">Reference proteome</keyword>
<feature type="compositionally biased region" description="Low complexity" evidence="1">
    <location>
        <begin position="53"/>
        <end position="99"/>
    </location>
</feature>
<organism evidence="3 4">
    <name type="scientific">Leucobacter komagatae</name>
    <dbReference type="NCBI Taxonomy" id="55969"/>
    <lineage>
        <taxon>Bacteria</taxon>
        <taxon>Bacillati</taxon>
        <taxon>Actinomycetota</taxon>
        <taxon>Actinomycetes</taxon>
        <taxon>Micrococcales</taxon>
        <taxon>Microbacteriaceae</taxon>
        <taxon>Leucobacter</taxon>
    </lineage>
</organism>
<comment type="caution">
    <text evidence="3">The sequence shown here is derived from an EMBL/GenBank/DDBJ whole genome shotgun (WGS) entry which is preliminary data.</text>
</comment>
<dbReference type="EMBL" id="JXSQ01000003">
    <property type="protein sequence ID" value="KIP53371.1"/>
    <property type="molecule type" value="Genomic_DNA"/>
</dbReference>
<reference evidence="3 4" key="1">
    <citation type="submission" date="2015-01" db="EMBL/GenBank/DDBJ databases">
        <title>Draft genome sequence of Leucobacter komagatae strain VKM ST2845.</title>
        <authorList>
            <person name="Karlyshev A.V."/>
            <person name="Kudryashova E.B."/>
        </authorList>
    </citation>
    <scope>NUCLEOTIDE SEQUENCE [LARGE SCALE GENOMIC DNA]</scope>
    <source>
        <strain evidence="3 4">VKM ST2845</strain>
    </source>
</reference>
<feature type="region of interest" description="Disordered" evidence="1">
    <location>
        <begin position="158"/>
        <end position="200"/>
    </location>
</feature>